<dbReference type="OrthoDB" id="9798415at2"/>
<dbReference type="SUPFAM" id="SSF82714">
    <property type="entry name" value="Multidrug efflux transporter AcrB TolC docking domain, DN and DC subdomains"/>
    <property type="match status" value="2"/>
</dbReference>
<feature type="transmembrane region" description="Helical" evidence="8">
    <location>
        <begin position="915"/>
        <end position="934"/>
    </location>
</feature>
<dbReference type="InterPro" id="IPR027463">
    <property type="entry name" value="AcrB_DN_DC_subdom"/>
</dbReference>
<evidence type="ECO:0000256" key="4">
    <source>
        <dbReference type="ARBA" id="ARBA00022475"/>
    </source>
</evidence>
<comment type="subcellular location">
    <subcellularLocation>
        <location evidence="1">Cell membrane</location>
        <topology evidence="1">Multi-pass membrane protein</topology>
    </subcellularLocation>
</comment>
<evidence type="ECO:0000256" key="1">
    <source>
        <dbReference type="ARBA" id="ARBA00004651"/>
    </source>
</evidence>
<dbReference type="Gene3D" id="3.30.70.1430">
    <property type="entry name" value="Multidrug efflux transporter AcrB pore domain"/>
    <property type="match status" value="2"/>
</dbReference>
<evidence type="ECO:0000256" key="8">
    <source>
        <dbReference type="SAM" id="Phobius"/>
    </source>
</evidence>
<sequence>MFTLLGKLLEFSVRQRWAVLILTLAVGAFGVYNFRRLPIDAVPDITSVQVQINTPVEALSPVEVERRITFPIEWAMGGLPKVEQVRSLSRYGLSQVTVVFEDGTDVYWARQLVSERLAAAKAALPPGRIEPQIGPIATGLGEIYMWSVEAKEGALRPDGEPYTLTDLRTLQDWVVRPQLRTVPGVTEINAIGGYERLFQVAPDPAKLLSYGLSFRDVLEALAANNANAGGGYIEHKGEQYLIRATGLVEGEDDIREIVVGHKDGVPIRILDVAEVGVGQDLRTGAATENGREAVIGTAIMLLGENSRVVSKRVDARVAEVNRSLPEGVFVKTLYDRTYLVEATLGTVTRSLLEGAGLVILVLVLLLGNVRAAVIAAMVIPFAMLIAVSGMVAGGVSGNLMSLGALDFGLIVDGSVIIVENCVRRFAEEQHRLGRVLTREERLRLAYDASREVRRATLFGELIIAVVYLPILTLTGIEGKMFRPMAATVVLALGGATILSMTFIPALVAIVLRGKITEREGPGLRWLTKAYGRVLDRLVGCPRLVVGSAVVLLAAAGLLSTRLGSEFAPKLSEGALAIQPARIPSISLTQSLSMQMQLERTLLEQFPDEVSSVFARTGTAEVATDPMGPNVSDTYVMLKPREGWKRATTQAELAEAMEGVLAGLPGQNYELSQPIELRFNELTSGVRGDVAVKVFGEDLDVLVREAQRVSAVLATVPGVADLKVEQVTGLPVLTIDVNRRAVARYGINVADVQEIVEAAVGGVSAGEVFEGDRRFELVLRLPDAIRRDLGALENLPVPLPARGRDEGAASMASGGGLASAAGGTASALAPERRANRPAFVPLGALATIKLEEGPNQVSHENGKRRVVVQCNVRGRDLGGFVAEAQERLEAEVKLPPGYWIAWGGQFEHLLTARARLLLVVPAALGLIFGLLYLSFGTVKNALLIFTGVPLALTGGVLALWIRGLPISIAAAIGFIALSGVAVLNGLVMVTFIENTRRRGVMLDDAVHRGSVARLRAVLMTALVAALGFVPMALATGTGSEVQRPLATVVIGGIVSSTTLTLLVLPVLYRVFHRDEVTEEGVRDPA</sequence>
<evidence type="ECO:0000313" key="9">
    <source>
        <dbReference type="EMBL" id="AKT41602.1"/>
    </source>
</evidence>
<keyword evidence="5 8" id="KW-0812">Transmembrane</keyword>
<evidence type="ECO:0000256" key="7">
    <source>
        <dbReference type="ARBA" id="ARBA00023136"/>
    </source>
</evidence>
<dbReference type="Gene3D" id="1.20.1640.10">
    <property type="entry name" value="Multidrug efflux transporter AcrB transmembrane domain"/>
    <property type="match status" value="2"/>
</dbReference>
<keyword evidence="3" id="KW-0813">Transport</keyword>
<feature type="transmembrane region" description="Helical" evidence="8">
    <location>
        <begin position="488"/>
        <end position="511"/>
    </location>
</feature>
<dbReference type="Gene3D" id="3.30.70.1440">
    <property type="entry name" value="Multidrug efflux transporter AcrB pore domain"/>
    <property type="match status" value="1"/>
</dbReference>
<dbReference type="GO" id="GO:0008324">
    <property type="term" value="F:monoatomic cation transmembrane transporter activity"/>
    <property type="evidence" value="ECO:0007669"/>
    <property type="project" value="InterPro"/>
</dbReference>
<accession>A0A0K1ELS3</accession>
<organism evidence="9 10">
    <name type="scientific">Chondromyces crocatus</name>
    <dbReference type="NCBI Taxonomy" id="52"/>
    <lineage>
        <taxon>Bacteria</taxon>
        <taxon>Pseudomonadati</taxon>
        <taxon>Myxococcota</taxon>
        <taxon>Polyangia</taxon>
        <taxon>Polyangiales</taxon>
        <taxon>Polyangiaceae</taxon>
        <taxon>Chondromyces</taxon>
    </lineage>
</organism>
<dbReference type="NCBIfam" id="TIGR00914">
    <property type="entry name" value="2A0601"/>
    <property type="match status" value="1"/>
</dbReference>
<keyword evidence="7 8" id="KW-0472">Membrane</keyword>
<keyword evidence="4" id="KW-1003">Cell membrane</keyword>
<dbReference type="PRINTS" id="PR00702">
    <property type="entry name" value="ACRIFLAVINRP"/>
</dbReference>
<feature type="transmembrane region" description="Helical" evidence="8">
    <location>
        <begin position="457"/>
        <end position="476"/>
    </location>
</feature>
<keyword evidence="6 8" id="KW-1133">Transmembrane helix</keyword>
<dbReference type="Proteomes" id="UP000067626">
    <property type="component" value="Chromosome"/>
</dbReference>
<feature type="transmembrane region" description="Helical" evidence="8">
    <location>
        <begin position="967"/>
        <end position="991"/>
    </location>
</feature>
<dbReference type="PANTHER" id="PTHR32063:SF24">
    <property type="entry name" value="CATION EFFLUX SYSTEM (ACRB_ACRD_ACRF FAMILY)"/>
    <property type="match status" value="1"/>
</dbReference>
<evidence type="ECO:0000256" key="6">
    <source>
        <dbReference type="ARBA" id="ARBA00022989"/>
    </source>
</evidence>
<evidence type="ECO:0000313" key="10">
    <source>
        <dbReference type="Proteomes" id="UP000067626"/>
    </source>
</evidence>
<feature type="transmembrane region" description="Helical" evidence="8">
    <location>
        <begin position="1044"/>
        <end position="1067"/>
    </location>
</feature>
<feature type="transmembrane region" description="Helical" evidence="8">
    <location>
        <begin position="1011"/>
        <end position="1032"/>
    </location>
</feature>
<dbReference type="PATRIC" id="fig|52.7.peg.6408"/>
<reference evidence="9 10" key="1">
    <citation type="submission" date="2015-07" db="EMBL/GenBank/DDBJ databases">
        <title>Genome analysis of myxobacterium Chondromyces crocatus Cm c5 reveals a high potential for natural compound synthesis and the genetic basis for the loss of fruiting body formation.</title>
        <authorList>
            <person name="Zaburannyi N."/>
            <person name="Bunk B."/>
            <person name="Maier J."/>
            <person name="Overmann J."/>
            <person name="Mueller R."/>
        </authorList>
    </citation>
    <scope>NUCLEOTIDE SEQUENCE [LARGE SCALE GENOMIC DNA]</scope>
    <source>
        <strain evidence="9 10">Cm c5</strain>
    </source>
</reference>
<dbReference type="InterPro" id="IPR004763">
    <property type="entry name" value="CusA-like"/>
</dbReference>
<evidence type="ECO:0000256" key="2">
    <source>
        <dbReference type="ARBA" id="ARBA00010942"/>
    </source>
</evidence>
<comment type="similarity">
    <text evidence="2">Belongs to the resistance-nodulation-cell division (RND) (TC 2.A.6) family.</text>
</comment>
<gene>
    <name evidence="9" type="ORF">CMC5_058090</name>
</gene>
<dbReference type="Gene3D" id="3.30.2090.10">
    <property type="entry name" value="Multidrug efflux transporter AcrB TolC docking domain, DN and DC subdomains"/>
    <property type="match status" value="2"/>
</dbReference>
<dbReference type="GO" id="GO:0042910">
    <property type="term" value="F:xenobiotic transmembrane transporter activity"/>
    <property type="evidence" value="ECO:0007669"/>
    <property type="project" value="TreeGrafter"/>
</dbReference>
<keyword evidence="10" id="KW-1185">Reference proteome</keyword>
<feature type="transmembrane region" description="Helical" evidence="8">
    <location>
        <begin position="940"/>
        <end position="960"/>
    </location>
</feature>
<dbReference type="PANTHER" id="PTHR32063">
    <property type="match status" value="1"/>
</dbReference>
<dbReference type="Pfam" id="PF00873">
    <property type="entry name" value="ACR_tran"/>
    <property type="match status" value="1"/>
</dbReference>
<evidence type="ECO:0000256" key="3">
    <source>
        <dbReference type="ARBA" id="ARBA00022448"/>
    </source>
</evidence>
<dbReference type="RefSeq" id="WP_050433363.1">
    <property type="nucleotide sequence ID" value="NZ_CP012159.1"/>
</dbReference>
<dbReference type="SUPFAM" id="SSF82693">
    <property type="entry name" value="Multidrug efflux transporter AcrB pore domain, PN1, PN2, PC1 and PC2 subdomains"/>
    <property type="match status" value="2"/>
</dbReference>
<dbReference type="InterPro" id="IPR001036">
    <property type="entry name" value="Acrflvin-R"/>
</dbReference>
<feature type="transmembrane region" description="Helical" evidence="8">
    <location>
        <begin position="17"/>
        <end position="34"/>
    </location>
</feature>
<dbReference type="EMBL" id="CP012159">
    <property type="protein sequence ID" value="AKT41602.1"/>
    <property type="molecule type" value="Genomic_DNA"/>
</dbReference>
<feature type="transmembrane region" description="Helical" evidence="8">
    <location>
        <begin position="357"/>
        <end position="387"/>
    </location>
</feature>
<dbReference type="Gene3D" id="3.30.70.1320">
    <property type="entry name" value="Multidrug efflux transporter AcrB pore domain like"/>
    <property type="match status" value="1"/>
</dbReference>
<dbReference type="STRING" id="52.CMC5_058090"/>
<dbReference type="SUPFAM" id="SSF82866">
    <property type="entry name" value="Multidrug efflux transporter AcrB transmembrane domain"/>
    <property type="match status" value="2"/>
</dbReference>
<dbReference type="AlphaFoldDB" id="A0A0K1ELS3"/>
<proteinExistence type="inferred from homology"/>
<dbReference type="GO" id="GO:0005886">
    <property type="term" value="C:plasma membrane"/>
    <property type="evidence" value="ECO:0007669"/>
    <property type="project" value="UniProtKB-SubCell"/>
</dbReference>
<evidence type="ECO:0000256" key="5">
    <source>
        <dbReference type="ARBA" id="ARBA00022692"/>
    </source>
</evidence>
<name>A0A0K1ELS3_CHOCO</name>
<protein>
    <submittedName>
        <fullName evidence="9">Cation transporter</fullName>
    </submittedName>
</protein>
<dbReference type="KEGG" id="ccro:CMC5_058090"/>